<gene>
    <name evidence="2" type="ORF">IF1G_06400</name>
</gene>
<dbReference type="SUPFAM" id="SSF52833">
    <property type="entry name" value="Thioredoxin-like"/>
    <property type="match status" value="1"/>
</dbReference>
<dbReference type="GO" id="GO:0004364">
    <property type="term" value="F:glutathione transferase activity"/>
    <property type="evidence" value="ECO:0007669"/>
    <property type="project" value="TreeGrafter"/>
</dbReference>
<dbReference type="Gene3D" id="1.20.1050.10">
    <property type="match status" value="1"/>
</dbReference>
<dbReference type="Gene3D" id="3.40.30.10">
    <property type="entry name" value="Glutaredoxin"/>
    <property type="match status" value="1"/>
</dbReference>
<organism evidence="2 3">
    <name type="scientific">Cordyceps javanica</name>
    <dbReference type="NCBI Taxonomy" id="43265"/>
    <lineage>
        <taxon>Eukaryota</taxon>
        <taxon>Fungi</taxon>
        <taxon>Dikarya</taxon>
        <taxon>Ascomycota</taxon>
        <taxon>Pezizomycotina</taxon>
        <taxon>Sordariomycetes</taxon>
        <taxon>Hypocreomycetidae</taxon>
        <taxon>Hypocreales</taxon>
        <taxon>Cordycipitaceae</taxon>
        <taxon>Cordyceps</taxon>
    </lineage>
</organism>
<keyword evidence="3" id="KW-1185">Reference proteome</keyword>
<sequence length="579" mass="65362">MRCRSGGRRCAGFLDSVGPSLRLGAAPVASCPEERRLNRYFLDQLHSAVADEFNGEYWRYHVPRFVMTAPAVWHATNALSALMWARNDIRGDPATADRAKLNKLTVIQHSASLKHVLQLTRRENLSVGDKAVIIVANFFFCAIAGHPGNIETFMALHKKTVLLLRHWQFWEYVDSSTESMHLLYLFIKSVRICEESLLLTSQPPDDDWQEALASLQNRAPGSAIKAYIELEMLWIGLYTVLDKFLAQPSASTIDVAAVDMRRTTLQSRFTLWAERYQLLMHFNRNIHPLAAAALRVRCILTRISFKMRLLPFEHVADETCWDPFDDDFTSAWSIIQEAQIIITQKTPDMSYSLFIGNKRYSSWSMRPWVLFKAVGVPFEERLQIFKPTPRQPDFIAFSPTAKVPCLHDPASAAVVWDSLAICEYVAESHPAAWPSDRAARAFARSAAAEMHSGFPAIRDQCSMNVGLRVEFGPVGEDLQGELDRLTALFSEGLDRFGGPWIAGPTFSVADAFYAPIASRMKTFGLSIPGPAGEYIDRLFEHPAVQQWIAEGIAEHSREPFHEKDCIRGRKVLQDLEQSN</sequence>
<proteinExistence type="predicted"/>
<dbReference type="Proteomes" id="UP000315783">
    <property type="component" value="Unassembled WGS sequence"/>
</dbReference>
<dbReference type="OrthoDB" id="249703at2759"/>
<evidence type="ECO:0000259" key="1">
    <source>
        <dbReference type="PROSITE" id="PS50404"/>
    </source>
</evidence>
<dbReference type="InterPro" id="IPR036282">
    <property type="entry name" value="Glutathione-S-Trfase_C_sf"/>
</dbReference>
<evidence type="ECO:0000313" key="2">
    <source>
        <dbReference type="EMBL" id="TQV95413.1"/>
    </source>
</evidence>
<dbReference type="InterPro" id="IPR004045">
    <property type="entry name" value="Glutathione_S-Trfase_N"/>
</dbReference>
<dbReference type="AlphaFoldDB" id="A0A545V140"/>
<dbReference type="PANTHER" id="PTHR42673">
    <property type="entry name" value="MALEYLACETOACETATE ISOMERASE"/>
    <property type="match status" value="1"/>
</dbReference>
<feature type="domain" description="GST N-terminal" evidence="1">
    <location>
        <begin position="351"/>
        <end position="433"/>
    </location>
</feature>
<dbReference type="InterPro" id="IPR036249">
    <property type="entry name" value="Thioredoxin-like_sf"/>
</dbReference>
<dbReference type="EMBL" id="SPUK01000008">
    <property type="protein sequence ID" value="TQV95413.1"/>
    <property type="molecule type" value="Genomic_DNA"/>
</dbReference>
<dbReference type="PANTHER" id="PTHR42673:SF4">
    <property type="entry name" value="MALEYLACETOACETATE ISOMERASE"/>
    <property type="match status" value="1"/>
</dbReference>
<dbReference type="GO" id="GO:0006559">
    <property type="term" value="P:L-phenylalanine catabolic process"/>
    <property type="evidence" value="ECO:0007669"/>
    <property type="project" value="TreeGrafter"/>
</dbReference>
<dbReference type="STRING" id="43265.A0A545V140"/>
<evidence type="ECO:0000313" key="3">
    <source>
        <dbReference type="Proteomes" id="UP000315783"/>
    </source>
</evidence>
<reference evidence="2 3" key="1">
    <citation type="journal article" date="2019" name="Appl. Microbiol. Biotechnol.">
        <title>Genome sequence of Isaria javanica and comparative genome analysis insights into family S53 peptidase evolution in fungal entomopathogens.</title>
        <authorList>
            <person name="Lin R."/>
            <person name="Zhang X."/>
            <person name="Xin B."/>
            <person name="Zou M."/>
            <person name="Gao Y."/>
            <person name="Qin F."/>
            <person name="Hu Q."/>
            <person name="Xie B."/>
            <person name="Cheng X."/>
        </authorList>
    </citation>
    <scope>NUCLEOTIDE SEQUENCE [LARGE SCALE GENOMIC DNA]</scope>
    <source>
        <strain evidence="2 3">IJ1G</strain>
    </source>
</reference>
<dbReference type="Pfam" id="PF13409">
    <property type="entry name" value="GST_N_2"/>
    <property type="match status" value="1"/>
</dbReference>
<dbReference type="CDD" id="cd03194">
    <property type="entry name" value="GST_C_3"/>
    <property type="match status" value="1"/>
</dbReference>
<dbReference type="GO" id="GO:0016034">
    <property type="term" value="F:maleylacetoacetate isomerase activity"/>
    <property type="evidence" value="ECO:0007669"/>
    <property type="project" value="TreeGrafter"/>
</dbReference>
<dbReference type="PROSITE" id="PS50404">
    <property type="entry name" value="GST_NTER"/>
    <property type="match status" value="1"/>
</dbReference>
<protein>
    <submittedName>
        <fullName evidence="2">C6 zinc finger domain-containing protein</fullName>
    </submittedName>
</protein>
<dbReference type="SUPFAM" id="SSF47616">
    <property type="entry name" value="GST C-terminal domain-like"/>
    <property type="match status" value="1"/>
</dbReference>
<comment type="caution">
    <text evidence="2">The sequence shown here is derived from an EMBL/GenBank/DDBJ whole genome shotgun (WGS) entry which is preliminary data.</text>
</comment>
<dbReference type="CDD" id="cd03043">
    <property type="entry name" value="GST_N_1"/>
    <property type="match status" value="1"/>
</dbReference>
<dbReference type="GO" id="GO:0006749">
    <property type="term" value="P:glutathione metabolic process"/>
    <property type="evidence" value="ECO:0007669"/>
    <property type="project" value="TreeGrafter"/>
</dbReference>
<name>A0A545V140_9HYPO</name>
<accession>A0A545V140</accession>